<dbReference type="CDD" id="cd14254">
    <property type="entry name" value="Dockerin_II"/>
    <property type="match status" value="1"/>
</dbReference>
<dbReference type="SUPFAM" id="SSF50939">
    <property type="entry name" value="Sialidases"/>
    <property type="match status" value="1"/>
</dbReference>
<dbReference type="AlphaFoldDB" id="A0A329MTS8"/>
<dbReference type="PANTHER" id="PTHR43752">
    <property type="entry name" value="BNR/ASP-BOX REPEAT FAMILY PROTEIN"/>
    <property type="match status" value="1"/>
</dbReference>
<keyword evidence="4" id="KW-1185">Reference proteome</keyword>
<proteinExistence type="predicted"/>
<dbReference type="SUPFAM" id="SSF63446">
    <property type="entry name" value="Type I dockerin domain"/>
    <property type="match status" value="1"/>
</dbReference>
<dbReference type="InterPro" id="IPR002105">
    <property type="entry name" value="Dockerin_1_rpt"/>
</dbReference>
<dbReference type="Pfam" id="PF00404">
    <property type="entry name" value="Dockerin_1"/>
    <property type="match status" value="1"/>
</dbReference>
<accession>A0A329MTS8</accession>
<dbReference type="Gene3D" id="2.120.10.10">
    <property type="match status" value="1"/>
</dbReference>
<protein>
    <recommendedName>
        <fullName evidence="2">Dockerin domain-containing protein</fullName>
    </recommendedName>
</protein>
<dbReference type="InterPro" id="IPR016134">
    <property type="entry name" value="Dockerin_dom"/>
</dbReference>
<dbReference type="GO" id="GO:0004553">
    <property type="term" value="F:hydrolase activity, hydrolyzing O-glycosyl compounds"/>
    <property type="evidence" value="ECO:0007669"/>
    <property type="project" value="InterPro"/>
</dbReference>
<dbReference type="EMBL" id="QMFB01000001">
    <property type="protein sequence ID" value="RAV22950.1"/>
    <property type="molecule type" value="Genomic_DNA"/>
</dbReference>
<dbReference type="RefSeq" id="WP_113029059.1">
    <property type="nucleotide sequence ID" value="NZ_QMFB01000001.1"/>
</dbReference>
<dbReference type="SUPFAM" id="SSF49384">
    <property type="entry name" value="Carbohydrate-binding domain"/>
    <property type="match status" value="1"/>
</dbReference>
<evidence type="ECO:0000313" key="4">
    <source>
        <dbReference type="Proteomes" id="UP000250369"/>
    </source>
</evidence>
<gene>
    <name evidence="3" type="ORF">DQG23_01735</name>
</gene>
<feature type="signal peptide" evidence="1">
    <location>
        <begin position="1"/>
        <end position="25"/>
    </location>
</feature>
<evidence type="ECO:0000259" key="2">
    <source>
        <dbReference type="PROSITE" id="PS51766"/>
    </source>
</evidence>
<sequence>MKKSSLMLLIAMVMSLLAGALQASAYNDPNRPVNPVYEMTVVEANENTVTKRGFSNAIIELKNNELLLTYDDFSDIQDQSTGHISGKISTDGGRTWGTSFVVQGNIGNRNVMNQGIVRLKSGELALFFLKNDDDTHQFMYMIRSADEGRTWGDPVQLTSSAESGNQPTGNDRAVVLSSGRIVMPIFGKGPGITAGIRTVYSDDDGDTWQLGGIVDFSHLSSTAYPTEPVLVELKDHRLMMMIRTTLGKIYKAYSEDGGETWGGAIATDLNSPYTPYALKRIPDNGMGPLMLIWNNTTNPAERRPLTMAISNDEGETWTNFINLQPPSGLGVYDAAYPSVTTYRDELLIVYYTKYFYNNFANSTLPLKLQIWKLADVTAGTGFGNATALTSSVNSVESGKTFKVKYRLNSVAAAVYAQDVSVAYDPAAVEFVSATSIKSGVSLLETGTAAGEVQLILASAGAGNAVVDATDIVELTFRAKYVSQATTSEIRIDSATLADGQGIEYAAAASSFSVQIAPVVIGDLNHDNKVTIGDLALIAANYGKDSNSPDWALIEHADLNHDGKIDIEDLVLQARKIKK</sequence>
<dbReference type="OrthoDB" id="2666017at2"/>
<dbReference type="CDD" id="cd15482">
    <property type="entry name" value="Sialidase_non-viral"/>
    <property type="match status" value="1"/>
</dbReference>
<dbReference type="PROSITE" id="PS51766">
    <property type="entry name" value="DOCKERIN"/>
    <property type="match status" value="1"/>
</dbReference>
<dbReference type="GO" id="GO:0000272">
    <property type="term" value="P:polysaccharide catabolic process"/>
    <property type="evidence" value="ECO:0007669"/>
    <property type="project" value="InterPro"/>
</dbReference>
<dbReference type="CDD" id="cd08547">
    <property type="entry name" value="Type_II_cohesin"/>
    <property type="match status" value="1"/>
</dbReference>
<evidence type="ECO:0000313" key="3">
    <source>
        <dbReference type="EMBL" id="RAV22950.1"/>
    </source>
</evidence>
<dbReference type="GO" id="GO:0030246">
    <property type="term" value="F:carbohydrate binding"/>
    <property type="evidence" value="ECO:0007669"/>
    <property type="project" value="InterPro"/>
</dbReference>
<dbReference type="PROSITE" id="PS00018">
    <property type="entry name" value="EF_HAND_1"/>
    <property type="match status" value="2"/>
</dbReference>
<name>A0A329MTS8_9BACL</name>
<comment type="caution">
    <text evidence="3">The sequence shown here is derived from an EMBL/GenBank/DDBJ whole genome shotgun (WGS) entry which is preliminary data.</text>
</comment>
<dbReference type="InterPro" id="IPR036278">
    <property type="entry name" value="Sialidase_sf"/>
</dbReference>
<reference evidence="3 4" key="1">
    <citation type="journal article" date="2009" name="Int. J. Syst. Evol. Microbiol.">
        <title>Paenibacillus contaminans sp. nov., isolated from a contaminated laboratory plate.</title>
        <authorList>
            <person name="Chou J.H."/>
            <person name="Lee J.H."/>
            <person name="Lin M.C."/>
            <person name="Chang P.S."/>
            <person name="Arun A.B."/>
            <person name="Young C.C."/>
            <person name="Chen W.M."/>
        </authorList>
    </citation>
    <scope>NUCLEOTIDE SEQUENCE [LARGE SCALE GENOMIC DNA]</scope>
    <source>
        <strain evidence="3 4">CKOBP-6</strain>
    </source>
</reference>
<dbReference type="Pfam" id="PF00963">
    <property type="entry name" value="Cohesin"/>
    <property type="match status" value="1"/>
</dbReference>
<organism evidence="3 4">
    <name type="scientific">Paenibacillus contaminans</name>
    <dbReference type="NCBI Taxonomy" id="450362"/>
    <lineage>
        <taxon>Bacteria</taxon>
        <taxon>Bacillati</taxon>
        <taxon>Bacillota</taxon>
        <taxon>Bacilli</taxon>
        <taxon>Bacillales</taxon>
        <taxon>Paenibacillaceae</taxon>
        <taxon>Paenibacillus</taxon>
    </lineage>
</organism>
<dbReference type="InterPro" id="IPR011040">
    <property type="entry name" value="Sialidase"/>
</dbReference>
<feature type="domain" description="Dockerin" evidence="2">
    <location>
        <begin position="516"/>
        <end position="578"/>
    </location>
</feature>
<dbReference type="InterPro" id="IPR018247">
    <property type="entry name" value="EF_Hand_1_Ca_BS"/>
</dbReference>
<dbReference type="PANTHER" id="PTHR43752:SF2">
    <property type="entry name" value="BNR_ASP-BOX REPEAT FAMILY PROTEIN"/>
    <property type="match status" value="1"/>
</dbReference>
<dbReference type="Pfam" id="PF13088">
    <property type="entry name" value="BNR_2"/>
    <property type="match status" value="1"/>
</dbReference>
<dbReference type="InterPro" id="IPR002102">
    <property type="entry name" value="Cohesin_dom"/>
</dbReference>
<evidence type="ECO:0000256" key="1">
    <source>
        <dbReference type="SAM" id="SignalP"/>
    </source>
</evidence>
<dbReference type="InterPro" id="IPR008965">
    <property type="entry name" value="CBM2/CBM3_carb-bd_dom_sf"/>
</dbReference>
<keyword evidence="1" id="KW-0732">Signal</keyword>
<dbReference type="Gene3D" id="1.10.1330.10">
    <property type="entry name" value="Dockerin domain"/>
    <property type="match status" value="1"/>
</dbReference>
<feature type="chain" id="PRO_5016437757" description="Dockerin domain-containing protein" evidence="1">
    <location>
        <begin position="26"/>
        <end position="578"/>
    </location>
</feature>
<dbReference type="Proteomes" id="UP000250369">
    <property type="component" value="Unassembled WGS sequence"/>
</dbReference>
<dbReference type="InterPro" id="IPR036439">
    <property type="entry name" value="Dockerin_dom_sf"/>
</dbReference>
<dbReference type="Gene3D" id="2.60.40.680">
    <property type="match status" value="1"/>
</dbReference>